<dbReference type="EMBL" id="KX087361">
    <property type="protein sequence ID" value="ARH54741.1"/>
    <property type="molecule type" value="Genomic_DNA"/>
</dbReference>
<sequence length="338" mass="38747">MMNLYKILFFNLIILSSMISISTMSWFSAWMGLEMNLLAIIPIMKTKKNKLSAEACIKYFIIQAMASSMLLFSVIMFTNMYLNKSTSINLSPAILSNLALLLKMGAAPLHFWLPEVISGLNWFSIFIILTWQKIAPMILLSYNLSNPLLLSAIAISSSLVSGIQSMNLVCLRKIMAYSSINHMGWMLCAMISSINLWLYYFLIYSLINLSIMTLMNKFQIFFLSQLSKMISENKMLKFMFMLNFLSLGGLPPFLGFLPKWLTLNFLINMNFLTLSMLMVLSTLITLFIYMRLTFSSLTLLNQETLPMKQPSILPFLFPLINSLTLWGLPLYFFFSNLL</sequence>
<evidence type="ECO:0000256" key="15">
    <source>
        <dbReference type="ARBA" id="ARBA00023128"/>
    </source>
</evidence>
<evidence type="ECO:0000256" key="8">
    <source>
        <dbReference type="ARBA" id="ARBA00022692"/>
    </source>
</evidence>
<evidence type="ECO:0000256" key="16">
    <source>
        <dbReference type="ARBA" id="ARBA00023136"/>
    </source>
</evidence>
<keyword evidence="10 18" id="KW-1278">Translocase</keyword>
<feature type="transmembrane region" description="Helical" evidence="18">
    <location>
        <begin position="94"/>
        <end position="113"/>
    </location>
</feature>
<dbReference type="GO" id="GO:0006120">
    <property type="term" value="P:mitochondrial electron transport, NADH to ubiquinone"/>
    <property type="evidence" value="ECO:0007669"/>
    <property type="project" value="InterPro"/>
</dbReference>
<evidence type="ECO:0000256" key="9">
    <source>
        <dbReference type="ARBA" id="ARBA00022792"/>
    </source>
</evidence>
<dbReference type="InterPro" id="IPR003917">
    <property type="entry name" value="NADH_UbQ_OxRdtase_chain2"/>
</dbReference>
<evidence type="ECO:0000256" key="12">
    <source>
        <dbReference type="ARBA" id="ARBA00022989"/>
    </source>
</evidence>
<keyword evidence="7 18" id="KW-0679">Respiratory chain</keyword>
<evidence type="ECO:0000256" key="1">
    <source>
        <dbReference type="ARBA" id="ARBA00003257"/>
    </source>
</evidence>
<dbReference type="GO" id="GO:0005743">
    <property type="term" value="C:mitochondrial inner membrane"/>
    <property type="evidence" value="ECO:0007669"/>
    <property type="project" value="UniProtKB-SubCell"/>
</dbReference>
<evidence type="ECO:0000256" key="3">
    <source>
        <dbReference type="ARBA" id="ARBA00007012"/>
    </source>
</evidence>
<feature type="transmembrane region" description="Helical" evidence="18">
    <location>
        <begin position="311"/>
        <end position="334"/>
    </location>
</feature>
<name>A0A343C3Z8_9CUCU</name>
<dbReference type="GO" id="GO:0008137">
    <property type="term" value="F:NADH dehydrogenase (ubiquinone) activity"/>
    <property type="evidence" value="ECO:0007669"/>
    <property type="project" value="UniProtKB-EC"/>
</dbReference>
<comment type="subcellular location">
    <subcellularLocation>
        <location evidence="2 18">Mitochondrion inner membrane</location>
        <topology evidence="2 18">Multi-pass membrane protein</topology>
    </subcellularLocation>
</comment>
<gene>
    <name evidence="20" type="primary">nad2</name>
</gene>
<keyword evidence="9 18" id="KW-0999">Mitochondrion inner membrane</keyword>
<dbReference type="PANTHER" id="PTHR46552">
    <property type="entry name" value="NADH-UBIQUINONE OXIDOREDUCTASE CHAIN 2"/>
    <property type="match status" value="1"/>
</dbReference>
<keyword evidence="15 18" id="KW-0496">Mitochondrion</keyword>
<evidence type="ECO:0000256" key="17">
    <source>
        <dbReference type="ARBA" id="ARBA00049551"/>
    </source>
</evidence>
<dbReference type="PRINTS" id="PR01436">
    <property type="entry name" value="NADHDHGNASE2"/>
</dbReference>
<dbReference type="InterPro" id="IPR050175">
    <property type="entry name" value="Complex_I_Subunit_2"/>
</dbReference>
<evidence type="ECO:0000256" key="5">
    <source>
        <dbReference type="ARBA" id="ARBA00021008"/>
    </source>
</evidence>
<evidence type="ECO:0000256" key="18">
    <source>
        <dbReference type="RuleBase" id="RU003403"/>
    </source>
</evidence>
<evidence type="ECO:0000256" key="13">
    <source>
        <dbReference type="ARBA" id="ARBA00023027"/>
    </source>
</evidence>
<feature type="transmembrane region" description="Helical" evidence="18">
    <location>
        <begin position="238"/>
        <end position="257"/>
    </location>
</feature>
<comment type="similarity">
    <text evidence="3 18">Belongs to the complex I subunit 2 family.</text>
</comment>
<comment type="function">
    <text evidence="18">Core subunit of the mitochondrial membrane respiratory chain NADH dehydrogenase (Complex I) which catalyzes electron transfer from NADH through the respiratory chain, using ubiquinone as an electron acceptor. Essential for the catalytic activity and assembly of complex I.</text>
</comment>
<feature type="transmembrane region" description="Helical" evidence="18">
    <location>
        <begin position="148"/>
        <end position="171"/>
    </location>
</feature>
<keyword evidence="12 18" id="KW-1133">Transmembrane helix</keyword>
<dbReference type="PANTHER" id="PTHR46552:SF1">
    <property type="entry name" value="NADH-UBIQUINONE OXIDOREDUCTASE CHAIN 2"/>
    <property type="match status" value="1"/>
</dbReference>
<evidence type="ECO:0000256" key="7">
    <source>
        <dbReference type="ARBA" id="ARBA00022660"/>
    </source>
</evidence>
<comment type="function">
    <text evidence="1">Core subunit of the mitochondrial membrane respiratory chain NADH dehydrogenase (Complex I) that is believed to belong to the minimal assembly required for catalysis. Complex I functions in the transfer of electrons from NADH to the respiratory chain. The immediate electron acceptor for the enzyme is believed to be ubiquinone.</text>
</comment>
<dbReference type="EC" id="7.1.1.2" evidence="4 18"/>
<evidence type="ECO:0000256" key="2">
    <source>
        <dbReference type="ARBA" id="ARBA00004448"/>
    </source>
</evidence>
<proteinExistence type="inferred from homology"/>
<protein>
    <recommendedName>
        <fullName evidence="5 18">NADH-ubiquinone oxidoreductase chain 2</fullName>
        <ecNumber evidence="4 18">7.1.1.2</ecNumber>
    </recommendedName>
</protein>
<comment type="catalytic activity">
    <reaction evidence="17 18">
        <text>a ubiquinone + NADH + 5 H(+)(in) = a ubiquinol + NAD(+) + 4 H(+)(out)</text>
        <dbReference type="Rhea" id="RHEA:29091"/>
        <dbReference type="Rhea" id="RHEA-COMP:9565"/>
        <dbReference type="Rhea" id="RHEA-COMP:9566"/>
        <dbReference type="ChEBI" id="CHEBI:15378"/>
        <dbReference type="ChEBI" id="CHEBI:16389"/>
        <dbReference type="ChEBI" id="CHEBI:17976"/>
        <dbReference type="ChEBI" id="CHEBI:57540"/>
        <dbReference type="ChEBI" id="CHEBI:57945"/>
        <dbReference type="EC" id="7.1.1.2"/>
    </reaction>
</comment>
<keyword evidence="14 18" id="KW-0830">Ubiquinone</keyword>
<keyword evidence="13 18" id="KW-0520">NAD</keyword>
<feature type="transmembrane region" description="Helical" evidence="18">
    <location>
        <begin position="59"/>
        <end position="82"/>
    </location>
</feature>
<evidence type="ECO:0000256" key="14">
    <source>
        <dbReference type="ARBA" id="ARBA00023075"/>
    </source>
</evidence>
<reference evidence="20" key="1">
    <citation type="submission" date="2016-04" db="EMBL/GenBank/DDBJ databases">
        <title>Mitochondria of beetle species.</title>
        <authorList>
            <person name="Hunter A."/>
            <person name="Moriniere J."/>
            <person name="Tang P."/>
            <person name="Linard B."/>
            <person name="Crampton-Platt A."/>
            <person name="Vogler A.P."/>
        </authorList>
    </citation>
    <scope>NUCLEOTIDE SEQUENCE</scope>
</reference>
<feature type="domain" description="NADH:quinone oxidoreductase/Mrp antiporter transmembrane" evidence="19">
    <location>
        <begin position="24"/>
        <end position="285"/>
    </location>
</feature>
<keyword evidence="16 18" id="KW-0472">Membrane</keyword>
<evidence type="ECO:0000313" key="20">
    <source>
        <dbReference type="EMBL" id="ARH54741.1"/>
    </source>
</evidence>
<keyword evidence="11 18" id="KW-0249">Electron transport</keyword>
<feature type="transmembrane region" description="Helical" evidence="18">
    <location>
        <begin position="269"/>
        <end position="290"/>
    </location>
</feature>
<evidence type="ECO:0000256" key="6">
    <source>
        <dbReference type="ARBA" id="ARBA00022448"/>
    </source>
</evidence>
<keyword evidence="6" id="KW-0813">Transport</keyword>
<evidence type="ECO:0000256" key="4">
    <source>
        <dbReference type="ARBA" id="ARBA00012944"/>
    </source>
</evidence>
<geneLocation type="mitochondrion" evidence="20"/>
<accession>A0A343C3Z8</accession>
<evidence type="ECO:0000259" key="19">
    <source>
        <dbReference type="Pfam" id="PF00361"/>
    </source>
</evidence>
<evidence type="ECO:0000256" key="10">
    <source>
        <dbReference type="ARBA" id="ARBA00022967"/>
    </source>
</evidence>
<dbReference type="AlphaFoldDB" id="A0A343C3Z8"/>
<keyword evidence="8 18" id="KW-0812">Transmembrane</keyword>
<dbReference type="InterPro" id="IPR001750">
    <property type="entry name" value="ND/Mrp_TM"/>
</dbReference>
<feature type="transmembrane region" description="Helical" evidence="18">
    <location>
        <begin position="12"/>
        <end position="38"/>
    </location>
</feature>
<evidence type="ECO:0000256" key="11">
    <source>
        <dbReference type="ARBA" id="ARBA00022982"/>
    </source>
</evidence>
<dbReference type="Pfam" id="PF00361">
    <property type="entry name" value="Proton_antipo_M"/>
    <property type="match status" value="1"/>
</dbReference>
<organism evidence="20">
    <name type="scientific">Trigonopterus sp. 3 AH-2016</name>
    <dbReference type="NCBI Taxonomy" id="1903837"/>
    <lineage>
        <taxon>Eukaryota</taxon>
        <taxon>Metazoa</taxon>
        <taxon>Ecdysozoa</taxon>
        <taxon>Arthropoda</taxon>
        <taxon>Hexapoda</taxon>
        <taxon>Insecta</taxon>
        <taxon>Pterygota</taxon>
        <taxon>Neoptera</taxon>
        <taxon>Endopterygota</taxon>
        <taxon>Coleoptera</taxon>
        <taxon>Polyphaga</taxon>
        <taxon>Cucujiformia</taxon>
        <taxon>Curculionidae</taxon>
        <taxon>Cryptorhynchinae</taxon>
        <taxon>Trigonopterus</taxon>
    </lineage>
</organism>